<dbReference type="AlphaFoldDB" id="A0A1H2Z409"/>
<dbReference type="GO" id="GO:0016740">
    <property type="term" value="F:transferase activity"/>
    <property type="evidence" value="ECO:0007669"/>
    <property type="project" value="UniProtKB-KW"/>
</dbReference>
<dbReference type="SFLD" id="SFLDG00358">
    <property type="entry name" value="Main_(cytGST)"/>
    <property type="match status" value="1"/>
</dbReference>
<dbReference type="CDD" id="cd03056">
    <property type="entry name" value="GST_N_4"/>
    <property type="match status" value="1"/>
</dbReference>
<dbReference type="PROSITE" id="PS50404">
    <property type="entry name" value="GST_NTER"/>
    <property type="match status" value="1"/>
</dbReference>
<dbReference type="SFLD" id="SFLDS00019">
    <property type="entry name" value="Glutathione_Transferase_(cytos"/>
    <property type="match status" value="1"/>
</dbReference>
<dbReference type="InterPro" id="IPR040079">
    <property type="entry name" value="Glutathione_S-Trfase"/>
</dbReference>
<gene>
    <name evidence="4" type="ORF">SAMN05444336_103362</name>
</gene>
<name>A0A1H2Z409_9RHOB</name>
<protein>
    <submittedName>
        <fullName evidence="4">Glutathione S-transferase</fullName>
    </submittedName>
</protein>
<dbReference type="PROSITE" id="PS50405">
    <property type="entry name" value="GST_CTER"/>
    <property type="match status" value="1"/>
</dbReference>
<keyword evidence="5" id="KW-1185">Reference proteome</keyword>
<proteinExistence type="inferred from homology"/>
<feature type="domain" description="GST C-terminal" evidence="3">
    <location>
        <begin position="86"/>
        <end position="207"/>
    </location>
</feature>
<comment type="similarity">
    <text evidence="1">Belongs to the GST superfamily.</text>
</comment>
<feature type="domain" description="GST N-terminal" evidence="2">
    <location>
        <begin position="2"/>
        <end position="83"/>
    </location>
</feature>
<evidence type="ECO:0000256" key="1">
    <source>
        <dbReference type="RuleBase" id="RU003494"/>
    </source>
</evidence>
<evidence type="ECO:0000313" key="5">
    <source>
        <dbReference type="Proteomes" id="UP000199118"/>
    </source>
</evidence>
<dbReference type="SUPFAM" id="SSF47616">
    <property type="entry name" value="GST C-terminal domain-like"/>
    <property type="match status" value="1"/>
</dbReference>
<dbReference type="Gene3D" id="1.20.1050.10">
    <property type="match status" value="1"/>
</dbReference>
<sequence length="207" mass="23718">MSAYKLTCFAQSGNAYKPALYFALGGIDWEPVWINFFKGAHKEPAFAVKNDMAQVPVLEHGDLVLSQSAVILDYLVEQEGKFGWETAAEKREIWRWVMWDNYSFTSMFAPFRFFAAFVPEDKRDPGAMKFMEMRMANALKTLDARLAGRDWVALDRPTIADISIAGYCYYGDEVPFDFNDYPNILAWKDRLAALPGFVMPYELMPRG</sequence>
<evidence type="ECO:0000259" key="2">
    <source>
        <dbReference type="PROSITE" id="PS50404"/>
    </source>
</evidence>
<dbReference type="InterPro" id="IPR036282">
    <property type="entry name" value="Glutathione-S-Trfase_C_sf"/>
</dbReference>
<keyword evidence="4" id="KW-0808">Transferase</keyword>
<evidence type="ECO:0000313" key="4">
    <source>
        <dbReference type="EMBL" id="SDX12140.1"/>
    </source>
</evidence>
<dbReference type="RefSeq" id="WP_092681741.1">
    <property type="nucleotide sequence ID" value="NZ_FNMZ01000003.1"/>
</dbReference>
<dbReference type="STRING" id="356660.SAMN05444336_103362"/>
<accession>A0A1H2Z409</accession>
<dbReference type="EMBL" id="FNMZ01000003">
    <property type="protein sequence ID" value="SDX12140.1"/>
    <property type="molecule type" value="Genomic_DNA"/>
</dbReference>
<evidence type="ECO:0000259" key="3">
    <source>
        <dbReference type="PROSITE" id="PS50405"/>
    </source>
</evidence>
<dbReference type="SUPFAM" id="SSF52833">
    <property type="entry name" value="Thioredoxin-like"/>
    <property type="match status" value="1"/>
</dbReference>
<dbReference type="Pfam" id="PF00043">
    <property type="entry name" value="GST_C"/>
    <property type="match status" value="1"/>
</dbReference>
<dbReference type="Gene3D" id="3.40.30.10">
    <property type="entry name" value="Glutaredoxin"/>
    <property type="match status" value="1"/>
</dbReference>
<dbReference type="InterPro" id="IPR004046">
    <property type="entry name" value="GST_C"/>
</dbReference>
<dbReference type="PANTHER" id="PTHR44051:SF2">
    <property type="entry name" value="HYPOTHETICAL GLUTATHIONE S-TRANSFERASE LIKE PROTEIN"/>
    <property type="match status" value="1"/>
</dbReference>
<dbReference type="Proteomes" id="UP000199118">
    <property type="component" value="Unassembled WGS sequence"/>
</dbReference>
<organism evidence="4 5">
    <name type="scientific">Albimonas donghaensis</name>
    <dbReference type="NCBI Taxonomy" id="356660"/>
    <lineage>
        <taxon>Bacteria</taxon>
        <taxon>Pseudomonadati</taxon>
        <taxon>Pseudomonadota</taxon>
        <taxon>Alphaproteobacteria</taxon>
        <taxon>Rhodobacterales</taxon>
        <taxon>Paracoccaceae</taxon>
        <taxon>Albimonas</taxon>
    </lineage>
</organism>
<dbReference type="InterPro" id="IPR010987">
    <property type="entry name" value="Glutathione-S-Trfase_C-like"/>
</dbReference>
<dbReference type="Pfam" id="PF02798">
    <property type="entry name" value="GST_N"/>
    <property type="match status" value="1"/>
</dbReference>
<dbReference type="InterPro" id="IPR004045">
    <property type="entry name" value="Glutathione_S-Trfase_N"/>
</dbReference>
<dbReference type="OrthoDB" id="9810080at2"/>
<dbReference type="PANTHER" id="PTHR44051">
    <property type="entry name" value="GLUTATHIONE S-TRANSFERASE-RELATED"/>
    <property type="match status" value="1"/>
</dbReference>
<reference evidence="4 5" key="1">
    <citation type="submission" date="2016-10" db="EMBL/GenBank/DDBJ databases">
        <authorList>
            <person name="de Groot N.N."/>
        </authorList>
    </citation>
    <scope>NUCLEOTIDE SEQUENCE [LARGE SCALE GENOMIC DNA]</scope>
    <source>
        <strain evidence="4 5">DSM 17890</strain>
    </source>
</reference>
<dbReference type="InterPro" id="IPR036249">
    <property type="entry name" value="Thioredoxin-like_sf"/>
</dbReference>